<dbReference type="EMBL" id="RJKX01000013">
    <property type="protein sequence ID" value="ROQ00011.1"/>
    <property type="molecule type" value="Genomic_DNA"/>
</dbReference>
<protein>
    <submittedName>
        <fullName evidence="1">Uncharacterized protein</fullName>
    </submittedName>
</protein>
<reference evidence="1 2" key="1">
    <citation type="submission" date="2018-11" db="EMBL/GenBank/DDBJ databases">
        <title>Genomic Encyclopedia of Type Strains, Phase IV (KMG-IV): sequencing the most valuable type-strain genomes for metagenomic binning, comparative biology and taxonomic classification.</title>
        <authorList>
            <person name="Goeker M."/>
        </authorList>
    </citation>
    <scope>NUCLEOTIDE SEQUENCE [LARGE SCALE GENOMIC DNA]</scope>
    <source>
        <strain evidence="1 2">DSM 5900</strain>
    </source>
</reference>
<evidence type="ECO:0000313" key="1">
    <source>
        <dbReference type="EMBL" id="ROQ00011.1"/>
    </source>
</evidence>
<gene>
    <name evidence="1" type="ORF">EDC65_1806</name>
</gene>
<comment type="caution">
    <text evidence="1">The sequence shown here is derived from an EMBL/GenBank/DDBJ whole genome shotgun (WGS) entry which is preliminary data.</text>
</comment>
<dbReference type="AlphaFoldDB" id="A0A3N1M8J4"/>
<organism evidence="1 2">
    <name type="scientific">Stella humosa</name>
    <dbReference type="NCBI Taxonomy" id="94"/>
    <lineage>
        <taxon>Bacteria</taxon>
        <taxon>Pseudomonadati</taxon>
        <taxon>Pseudomonadota</taxon>
        <taxon>Alphaproteobacteria</taxon>
        <taxon>Rhodospirillales</taxon>
        <taxon>Stellaceae</taxon>
        <taxon>Stella</taxon>
    </lineage>
</organism>
<evidence type="ECO:0000313" key="2">
    <source>
        <dbReference type="Proteomes" id="UP000278222"/>
    </source>
</evidence>
<dbReference type="Proteomes" id="UP000278222">
    <property type="component" value="Unassembled WGS sequence"/>
</dbReference>
<accession>A0A3N1M8J4</accession>
<proteinExistence type="predicted"/>
<keyword evidence="2" id="KW-1185">Reference proteome</keyword>
<sequence>MPPGGGDPLSYGVRKFGMIELAAAGAGVRLRLQPTAITDRALTQIMFLLADLRPRRMVLTHFAGDWCHEMVPGIDALALRIEQLKSGPRSRHLDKAFHAEELVADPAVTAMPESFVRLMAIWTMRGGILPDDPRRPFRRAHCLGRTTLVEHAGDSRMLVAFRGRRLTHYGAAGWSEALGRSVYEQPDMRFSTAASQVYGEAHARGGPILEACEGSIAAPSGIGRRSIYDRLILPWQTEDGRRMVSGVSHLRGRVDWKVPANLALSSTSS</sequence>
<name>A0A3N1M8J4_9PROT</name>